<feature type="region of interest" description="Disordered" evidence="2">
    <location>
        <begin position="344"/>
        <end position="379"/>
    </location>
</feature>
<keyword evidence="3" id="KW-0812">Transmembrane</keyword>
<evidence type="ECO:0000259" key="4">
    <source>
        <dbReference type="Pfam" id="PF05118"/>
    </source>
</evidence>
<dbReference type="PANTHER" id="PTHR12366:SF29">
    <property type="entry name" value="ASPARTYL BETA-HYDROXYLASE, ISOFORM L"/>
    <property type="match status" value="1"/>
</dbReference>
<name>A0AAD5Q271_9CRUS</name>
<feature type="region of interest" description="Disordered" evidence="2">
    <location>
        <begin position="457"/>
        <end position="501"/>
    </location>
</feature>
<evidence type="ECO:0000256" key="1">
    <source>
        <dbReference type="ARBA" id="ARBA00007730"/>
    </source>
</evidence>
<dbReference type="PANTHER" id="PTHR12366">
    <property type="entry name" value="ASPARTYL/ASPARAGINYL BETA-HYDROXYLASE"/>
    <property type="match status" value="1"/>
</dbReference>
<evidence type="ECO:0000313" key="5">
    <source>
        <dbReference type="EMBL" id="KAI9564120.1"/>
    </source>
</evidence>
<evidence type="ECO:0000313" key="6">
    <source>
        <dbReference type="Proteomes" id="UP000820818"/>
    </source>
</evidence>
<feature type="compositionally biased region" description="Basic and acidic residues" evidence="2">
    <location>
        <begin position="407"/>
        <end position="427"/>
    </location>
</feature>
<comment type="caution">
    <text evidence="5">The sequence shown here is derived from an EMBL/GenBank/DDBJ whole genome shotgun (WGS) entry which is preliminary data.</text>
</comment>
<keyword evidence="3" id="KW-1133">Transmembrane helix</keyword>
<dbReference type="GO" id="GO:0062101">
    <property type="term" value="F:peptidyl-aspartic acid 3-dioxygenase activity"/>
    <property type="evidence" value="ECO:0007669"/>
    <property type="project" value="InterPro"/>
</dbReference>
<dbReference type="SUPFAM" id="SSF51197">
    <property type="entry name" value="Clavaminate synthase-like"/>
    <property type="match status" value="1"/>
</dbReference>
<keyword evidence="6" id="KW-1185">Reference proteome</keyword>
<dbReference type="Proteomes" id="UP000820818">
    <property type="component" value="Linkage Group LG1"/>
</dbReference>
<sequence>MSADLAKKRKDKRKKKAILEALQQEEYQEERAHVQQLDETEADFVVHPTDDSDDTVPLLEESDGSGACAKIIFLVLLSSLGLAVGVIFFEMGGIETLTRLTDPESIISAPPVKYEPAAPSVDVDFNDDFDRIDPSPIESESFKEDTISMVDEPVEIAKDLPAEVPETVPVPTAEVPEDIVREIETEIVEEAKIEAAESVPEPIEESPETTAEIVEETVQASENFETQLEDEPAEVPQESFTMRAEREAVQAAVDEVWVMTVRCIEELRALQVMAKSSLTHAVVDTISQRLEPLRSQLDELVKSTSDSVFDGALEQAAELERNLRAVLEELDQARNQDTVLAQEAAQKEQEAAEAAQLAEEPEEVRAEEETVSEEEALDEPEIEVAREVNVETLPEEEELAVVVEPQVETHPEPQEEAVLKSDADTDVKPPQVESLSEQELEVIPEPIVESTPEPIAEAVPEPPVESESHVEVVPEPAVDSWIEPVEDTVSESETERLPESQVEAVAEPEVAAVPVPEVIESEVELKEDTVIAVEPELEFSDVQADQPTVEEAVYAETNDVAEDIIPVPQTADDQVVDVPVAEDVSASSEETQSPSEAEVRFDPVEEAVQVATEAFLVEEEQSAASVAEPVTNVPSRMQNLEEADRLVDQSPAQALALMEQILEKDPHNALALYGRARSLDSLAEVERSNARLEQSIFAYRAVLDLEDQVDDQLYHKSALRCIDRMRFRGFHGKAIRIQQRLVARFPDDIEYQNQLAVGFLLTNQPEAARTILEGVLNRWPNSGFAQVHLGFILKTTYDDYDAGARWMMAGIASREEGVIDGRFYSHLGDALTRLGKHEEAQRIYADGAKEGVFRSHDQRSLYNVDRLTAQPWWDKEATTYGPFFDLLEANWRQIRNEGVALLTLESPEGFANESEKLRDSGDWKQFELFAQGRKNAAHCIKAPVTCTLIENYPPALCKRGQVKFSIMHPGTHVWPHTGPTNCRLRAHLGLVVPSGAKLRVGNTIKSWEEGKFIVFDDSFDHEVWHNGSSYRLVLIVDLWHPELTTDEWQSLAPI</sequence>
<organism evidence="5 6">
    <name type="scientific">Daphnia sinensis</name>
    <dbReference type="NCBI Taxonomy" id="1820382"/>
    <lineage>
        <taxon>Eukaryota</taxon>
        <taxon>Metazoa</taxon>
        <taxon>Ecdysozoa</taxon>
        <taxon>Arthropoda</taxon>
        <taxon>Crustacea</taxon>
        <taxon>Branchiopoda</taxon>
        <taxon>Diplostraca</taxon>
        <taxon>Cladocera</taxon>
        <taxon>Anomopoda</taxon>
        <taxon>Daphniidae</taxon>
        <taxon>Daphnia</taxon>
        <taxon>Daphnia similis group</taxon>
    </lineage>
</organism>
<dbReference type="InterPro" id="IPR011990">
    <property type="entry name" value="TPR-like_helical_dom_sf"/>
</dbReference>
<dbReference type="InterPro" id="IPR027443">
    <property type="entry name" value="IPNS-like_sf"/>
</dbReference>
<feature type="compositionally biased region" description="Acidic residues" evidence="2">
    <location>
        <begin position="369"/>
        <end position="379"/>
    </location>
</feature>
<protein>
    <recommendedName>
        <fullName evidence="4">Aspartyl/asparaginy/proline hydroxylase domain-containing protein</fullName>
    </recommendedName>
</protein>
<feature type="domain" description="Aspartyl/asparaginy/proline hydroxylase" evidence="4">
    <location>
        <begin position="888"/>
        <end position="1041"/>
    </location>
</feature>
<dbReference type="Pfam" id="PF05118">
    <property type="entry name" value="Asp_Arg_Hydrox"/>
    <property type="match status" value="1"/>
</dbReference>
<evidence type="ECO:0000256" key="2">
    <source>
        <dbReference type="SAM" id="MobiDB-lite"/>
    </source>
</evidence>
<dbReference type="AlphaFoldDB" id="A0AAD5Q271"/>
<keyword evidence="3" id="KW-0472">Membrane</keyword>
<comment type="similarity">
    <text evidence="1">Belongs to the aspartyl/asparaginyl beta-hydroxylase family.</text>
</comment>
<proteinExistence type="inferred from homology"/>
<accession>A0AAD5Q271</accession>
<dbReference type="EMBL" id="WJBH02000001">
    <property type="protein sequence ID" value="KAI9564120.1"/>
    <property type="molecule type" value="Genomic_DNA"/>
</dbReference>
<feature type="transmembrane region" description="Helical" evidence="3">
    <location>
        <begin position="71"/>
        <end position="89"/>
    </location>
</feature>
<dbReference type="Gene3D" id="2.60.120.330">
    <property type="entry name" value="B-lactam Antibiotic, Isopenicillin N Synthase, Chain"/>
    <property type="match status" value="1"/>
</dbReference>
<gene>
    <name evidence="5" type="ORF">GHT06_007858</name>
</gene>
<dbReference type="Gene3D" id="1.25.40.10">
    <property type="entry name" value="Tetratricopeptide repeat domain"/>
    <property type="match status" value="1"/>
</dbReference>
<dbReference type="InterPro" id="IPR007803">
    <property type="entry name" value="Asp/Arg/Pro-Hydrxlase"/>
</dbReference>
<reference evidence="5 6" key="1">
    <citation type="submission" date="2022-05" db="EMBL/GenBank/DDBJ databases">
        <title>A multi-omics perspective on studying reproductive biology in Daphnia sinensis.</title>
        <authorList>
            <person name="Jia J."/>
        </authorList>
    </citation>
    <scope>NUCLEOTIDE SEQUENCE [LARGE SCALE GENOMIC DNA]</scope>
    <source>
        <strain evidence="5 6">WSL</strain>
    </source>
</reference>
<dbReference type="InterPro" id="IPR039038">
    <property type="entry name" value="ASPH"/>
</dbReference>
<dbReference type="GO" id="GO:0005783">
    <property type="term" value="C:endoplasmic reticulum"/>
    <property type="evidence" value="ECO:0007669"/>
    <property type="project" value="TreeGrafter"/>
</dbReference>
<feature type="region of interest" description="Disordered" evidence="2">
    <location>
        <begin position="407"/>
        <end position="439"/>
    </location>
</feature>
<dbReference type="SUPFAM" id="SSF48452">
    <property type="entry name" value="TPR-like"/>
    <property type="match status" value="1"/>
</dbReference>
<evidence type="ECO:0000256" key="3">
    <source>
        <dbReference type="SAM" id="Phobius"/>
    </source>
</evidence>